<keyword evidence="6" id="KW-0804">Transcription</keyword>
<evidence type="ECO:0000256" key="3">
    <source>
        <dbReference type="ARBA" id="ARBA00023012"/>
    </source>
</evidence>
<dbReference type="SMART" id="SM00448">
    <property type="entry name" value="REC"/>
    <property type="match status" value="1"/>
</dbReference>
<dbReference type="EMBL" id="JAGSXH010000015">
    <property type="protein sequence ID" value="MBS2962744.1"/>
    <property type="molecule type" value="Genomic_DNA"/>
</dbReference>
<dbReference type="Proteomes" id="UP000677913">
    <property type="component" value="Unassembled WGS sequence"/>
</dbReference>
<dbReference type="InterPro" id="IPR001867">
    <property type="entry name" value="OmpR/PhoB-type_DNA-bd"/>
</dbReference>
<dbReference type="SUPFAM" id="SSF46894">
    <property type="entry name" value="C-terminal effector domain of the bipartite response regulators"/>
    <property type="match status" value="1"/>
</dbReference>
<dbReference type="InterPro" id="IPR039420">
    <property type="entry name" value="WalR-like"/>
</dbReference>
<evidence type="ECO:0000259" key="9">
    <source>
        <dbReference type="PROSITE" id="PS50110"/>
    </source>
</evidence>
<sequence length="226" mass="25141">MIGSGTDETPRLLLVEDDVELAALLEPLIAGEGYSVDVAYNGQRGLHLGLSRAYRVMVIDRRLPGMDGLDLLARLRRRSVTARVLILTALGSHPERVRGLDSGADDYLSKPFDLDELLARIRALDRRFADGADLLPLGTGYLDRQAQDVVLCDGRRVPLSAREFGLLFALAVRPRAVYTRAQLRARVFPDTTAQSVVDTYVYYLRRKLGRQVVQTVYGLGYRIGLL</sequence>
<feature type="domain" description="OmpR/PhoB-type" evidence="10">
    <location>
        <begin position="132"/>
        <end position="225"/>
    </location>
</feature>
<dbReference type="Pfam" id="PF00486">
    <property type="entry name" value="Trans_reg_C"/>
    <property type="match status" value="1"/>
</dbReference>
<keyword evidence="2 7" id="KW-0597">Phosphoprotein</keyword>
<dbReference type="RefSeq" id="WP_211465750.1">
    <property type="nucleotide sequence ID" value="NZ_JAGSXH010000015.1"/>
</dbReference>
<dbReference type="AlphaFoldDB" id="A0A8J7WMU6"/>
<evidence type="ECO:0000256" key="5">
    <source>
        <dbReference type="ARBA" id="ARBA00023125"/>
    </source>
</evidence>
<evidence type="ECO:0000313" key="12">
    <source>
        <dbReference type="Proteomes" id="UP000677913"/>
    </source>
</evidence>
<dbReference type="InterPro" id="IPR036388">
    <property type="entry name" value="WH-like_DNA-bd_sf"/>
</dbReference>
<dbReference type="Pfam" id="PF00072">
    <property type="entry name" value="Response_reg"/>
    <property type="match status" value="1"/>
</dbReference>
<dbReference type="GO" id="GO:0000976">
    <property type="term" value="F:transcription cis-regulatory region binding"/>
    <property type="evidence" value="ECO:0007669"/>
    <property type="project" value="TreeGrafter"/>
</dbReference>
<feature type="DNA-binding region" description="OmpR/PhoB-type" evidence="8">
    <location>
        <begin position="132"/>
        <end position="225"/>
    </location>
</feature>
<dbReference type="InterPro" id="IPR011006">
    <property type="entry name" value="CheY-like_superfamily"/>
</dbReference>
<keyword evidence="3" id="KW-0902">Two-component regulatory system</keyword>
<reference evidence="11" key="1">
    <citation type="submission" date="2021-04" db="EMBL/GenBank/DDBJ databases">
        <title>Genome based classification of Actinospica acidithermotolerans sp. nov., an actinobacterium isolated from an Indonesian hot spring.</title>
        <authorList>
            <person name="Kusuma A.B."/>
            <person name="Putra K.E."/>
            <person name="Nafisah S."/>
            <person name="Loh J."/>
            <person name="Nouioui I."/>
            <person name="Goodfellow M."/>
        </authorList>
    </citation>
    <scope>NUCLEOTIDE SEQUENCE</scope>
    <source>
        <strain evidence="11">DSM 45618</strain>
    </source>
</reference>
<dbReference type="Gene3D" id="6.10.250.690">
    <property type="match status" value="1"/>
</dbReference>
<evidence type="ECO:0000313" key="11">
    <source>
        <dbReference type="EMBL" id="MBS2962744.1"/>
    </source>
</evidence>
<keyword evidence="5 8" id="KW-0238">DNA-binding</keyword>
<dbReference type="GO" id="GO:0005829">
    <property type="term" value="C:cytosol"/>
    <property type="evidence" value="ECO:0007669"/>
    <property type="project" value="TreeGrafter"/>
</dbReference>
<gene>
    <name evidence="11" type="ORF">KGA66_06795</name>
</gene>
<dbReference type="SUPFAM" id="SSF52172">
    <property type="entry name" value="CheY-like"/>
    <property type="match status" value="1"/>
</dbReference>
<comment type="caution">
    <text evidence="11">The sequence shown here is derived from an EMBL/GenBank/DDBJ whole genome shotgun (WGS) entry which is preliminary data.</text>
</comment>
<dbReference type="PANTHER" id="PTHR48111">
    <property type="entry name" value="REGULATOR OF RPOS"/>
    <property type="match status" value="1"/>
</dbReference>
<keyword evidence="12" id="KW-1185">Reference proteome</keyword>
<dbReference type="InterPro" id="IPR016032">
    <property type="entry name" value="Sig_transdc_resp-reg_C-effctor"/>
</dbReference>
<dbReference type="PROSITE" id="PS51755">
    <property type="entry name" value="OMPR_PHOB"/>
    <property type="match status" value="1"/>
</dbReference>
<organism evidence="11 12">
    <name type="scientific">Actinocrinis puniceicyclus</name>
    <dbReference type="NCBI Taxonomy" id="977794"/>
    <lineage>
        <taxon>Bacteria</taxon>
        <taxon>Bacillati</taxon>
        <taxon>Actinomycetota</taxon>
        <taxon>Actinomycetes</taxon>
        <taxon>Catenulisporales</taxon>
        <taxon>Actinospicaceae</taxon>
        <taxon>Actinocrinis</taxon>
    </lineage>
</organism>
<protein>
    <submittedName>
        <fullName evidence="11">Response regulator transcription factor</fullName>
    </submittedName>
</protein>
<dbReference type="SMART" id="SM00862">
    <property type="entry name" value="Trans_reg_C"/>
    <property type="match status" value="1"/>
</dbReference>
<evidence type="ECO:0000256" key="1">
    <source>
        <dbReference type="ARBA" id="ARBA00004496"/>
    </source>
</evidence>
<dbReference type="PANTHER" id="PTHR48111:SF22">
    <property type="entry name" value="REGULATOR OF RPOS"/>
    <property type="match status" value="1"/>
</dbReference>
<dbReference type="PROSITE" id="PS50110">
    <property type="entry name" value="RESPONSE_REGULATORY"/>
    <property type="match status" value="1"/>
</dbReference>
<dbReference type="GO" id="GO:0000156">
    <property type="term" value="F:phosphorelay response regulator activity"/>
    <property type="evidence" value="ECO:0007669"/>
    <property type="project" value="TreeGrafter"/>
</dbReference>
<name>A0A8J7WMU6_9ACTN</name>
<dbReference type="Gene3D" id="3.40.50.2300">
    <property type="match status" value="1"/>
</dbReference>
<dbReference type="Gene3D" id="1.10.10.10">
    <property type="entry name" value="Winged helix-like DNA-binding domain superfamily/Winged helix DNA-binding domain"/>
    <property type="match status" value="1"/>
</dbReference>
<dbReference type="GO" id="GO:0032993">
    <property type="term" value="C:protein-DNA complex"/>
    <property type="evidence" value="ECO:0007669"/>
    <property type="project" value="TreeGrafter"/>
</dbReference>
<keyword evidence="4" id="KW-0805">Transcription regulation</keyword>
<accession>A0A8J7WMU6</accession>
<evidence type="ECO:0000256" key="8">
    <source>
        <dbReference type="PROSITE-ProRule" id="PRU01091"/>
    </source>
</evidence>
<evidence type="ECO:0000256" key="6">
    <source>
        <dbReference type="ARBA" id="ARBA00023163"/>
    </source>
</evidence>
<evidence type="ECO:0000256" key="7">
    <source>
        <dbReference type="PROSITE-ProRule" id="PRU00169"/>
    </source>
</evidence>
<feature type="domain" description="Response regulatory" evidence="9">
    <location>
        <begin position="11"/>
        <end position="125"/>
    </location>
</feature>
<comment type="subcellular location">
    <subcellularLocation>
        <location evidence="1">Cytoplasm</location>
    </subcellularLocation>
</comment>
<feature type="modified residue" description="4-aspartylphosphate" evidence="7">
    <location>
        <position position="60"/>
    </location>
</feature>
<evidence type="ECO:0000256" key="4">
    <source>
        <dbReference type="ARBA" id="ARBA00023015"/>
    </source>
</evidence>
<evidence type="ECO:0000259" key="10">
    <source>
        <dbReference type="PROSITE" id="PS51755"/>
    </source>
</evidence>
<dbReference type="GO" id="GO:0006355">
    <property type="term" value="P:regulation of DNA-templated transcription"/>
    <property type="evidence" value="ECO:0007669"/>
    <property type="project" value="InterPro"/>
</dbReference>
<evidence type="ECO:0000256" key="2">
    <source>
        <dbReference type="ARBA" id="ARBA00022553"/>
    </source>
</evidence>
<dbReference type="CDD" id="cd00383">
    <property type="entry name" value="trans_reg_C"/>
    <property type="match status" value="1"/>
</dbReference>
<proteinExistence type="predicted"/>
<dbReference type="InterPro" id="IPR001789">
    <property type="entry name" value="Sig_transdc_resp-reg_receiver"/>
</dbReference>